<proteinExistence type="predicted"/>
<dbReference type="AlphaFoldDB" id="A0A8X7NQX6"/>
<evidence type="ECO:0000313" key="2">
    <source>
        <dbReference type="EMBL" id="KAG2238444.1"/>
    </source>
</evidence>
<comment type="caution">
    <text evidence="2">The sequence shown here is derived from an EMBL/GenBank/DDBJ whole genome shotgun (WGS) entry which is preliminary data.</text>
</comment>
<accession>A0A8X7NQX6</accession>
<protein>
    <recommendedName>
        <fullName evidence="1">EF-hand domain-containing protein</fullName>
    </recommendedName>
</protein>
<dbReference type="GO" id="GO:0005509">
    <property type="term" value="F:calcium ion binding"/>
    <property type="evidence" value="ECO:0007669"/>
    <property type="project" value="InterPro"/>
</dbReference>
<dbReference type="InterPro" id="IPR002048">
    <property type="entry name" value="EF_hand_dom"/>
</dbReference>
<dbReference type="InterPro" id="IPR026960">
    <property type="entry name" value="RVT-Znf"/>
</dbReference>
<reference evidence="2 3" key="1">
    <citation type="submission" date="2020-02" db="EMBL/GenBank/DDBJ databases">
        <authorList>
            <person name="Ma Q."/>
            <person name="Huang Y."/>
            <person name="Song X."/>
            <person name="Pei D."/>
        </authorList>
    </citation>
    <scope>NUCLEOTIDE SEQUENCE [LARGE SCALE GENOMIC DNA]</scope>
    <source>
        <strain evidence="2">Sxm20200214</strain>
        <tissue evidence="2">Leaf</tissue>
    </source>
</reference>
<dbReference type="Pfam" id="PF13966">
    <property type="entry name" value="zf-RVT"/>
    <property type="match status" value="1"/>
</dbReference>
<dbReference type="Proteomes" id="UP000886595">
    <property type="component" value="Unassembled WGS sequence"/>
</dbReference>
<evidence type="ECO:0000259" key="1">
    <source>
        <dbReference type="PROSITE" id="PS50222"/>
    </source>
</evidence>
<dbReference type="EMBL" id="JAAMPC010001622">
    <property type="protein sequence ID" value="KAG2238444.1"/>
    <property type="molecule type" value="Genomic_DNA"/>
</dbReference>
<sequence>MWEALRPRAQVKDWARSVWFSGAIPRQAFIMWLANLNRLPTKMRLASWGLNIQTVCCFCNSHDETRDHLFLECSYSTALWLRFFARLDPNRTAFLSWEELLSWIRFSTASAPSTIRKLATQSMIYNIWRQRNSATGISVMPLVREDIGGNSLLLCNFGLDCCNLLI</sequence>
<feature type="domain" description="EF-hand" evidence="1">
    <location>
        <begin position="75"/>
        <end position="110"/>
    </location>
</feature>
<gene>
    <name evidence="2" type="ORF">Bca52824_092324</name>
</gene>
<name>A0A8X7NQX6_BRACI</name>
<dbReference type="PROSITE" id="PS50222">
    <property type="entry name" value="EF_HAND_2"/>
    <property type="match status" value="1"/>
</dbReference>
<keyword evidence="3" id="KW-1185">Reference proteome</keyword>
<evidence type="ECO:0000313" key="3">
    <source>
        <dbReference type="Proteomes" id="UP000886595"/>
    </source>
</evidence>
<dbReference type="OrthoDB" id="1099454at2759"/>
<organism evidence="2 3">
    <name type="scientific">Brassica carinata</name>
    <name type="common">Ethiopian mustard</name>
    <name type="synonym">Abyssinian cabbage</name>
    <dbReference type="NCBI Taxonomy" id="52824"/>
    <lineage>
        <taxon>Eukaryota</taxon>
        <taxon>Viridiplantae</taxon>
        <taxon>Streptophyta</taxon>
        <taxon>Embryophyta</taxon>
        <taxon>Tracheophyta</taxon>
        <taxon>Spermatophyta</taxon>
        <taxon>Magnoliopsida</taxon>
        <taxon>eudicotyledons</taxon>
        <taxon>Gunneridae</taxon>
        <taxon>Pentapetalae</taxon>
        <taxon>rosids</taxon>
        <taxon>malvids</taxon>
        <taxon>Brassicales</taxon>
        <taxon>Brassicaceae</taxon>
        <taxon>Brassiceae</taxon>
        <taxon>Brassica</taxon>
    </lineage>
</organism>